<comment type="caution">
    <text evidence="1">The sequence shown here is derived from an EMBL/GenBank/DDBJ whole genome shotgun (WGS) entry which is preliminary data.</text>
</comment>
<evidence type="ECO:0000313" key="3">
    <source>
        <dbReference type="Proteomes" id="UP000628137"/>
    </source>
</evidence>
<dbReference type="AlphaFoldDB" id="A0A923GGY0"/>
<keyword evidence="3" id="KW-1185">Reference proteome</keyword>
<dbReference type="Proteomes" id="UP000628137">
    <property type="component" value="Unassembled WGS sequence"/>
</dbReference>
<sequence length="63" mass="7143">MIDYLQDAGVVDPWPGTWLAHQDRDKCEFALMGLEARYGVQLRRDYQTVAELAAGLCKAMELL</sequence>
<dbReference type="EMBL" id="JABWRP020000002">
    <property type="protein sequence ID" value="MBV4540006.1"/>
    <property type="molecule type" value="Genomic_DNA"/>
</dbReference>
<reference evidence="1" key="2">
    <citation type="submission" date="2020-07" db="EMBL/GenBank/DDBJ databases">
        <authorList>
            <person name="Lood C."/>
            <person name="Girard L."/>
        </authorList>
    </citation>
    <scope>NUCLEOTIDE SEQUENCE</scope>
    <source>
        <strain evidence="1">RW4S2</strain>
    </source>
</reference>
<gene>
    <name evidence="2" type="ORF">HU738_002995</name>
    <name evidence="1" type="ORF">HU738_00830</name>
</gene>
<dbReference type="EMBL" id="JABWRP010000001">
    <property type="protein sequence ID" value="MBC3469090.1"/>
    <property type="molecule type" value="Genomic_DNA"/>
</dbReference>
<evidence type="ECO:0000313" key="1">
    <source>
        <dbReference type="EMBL" id="MBC3469090.1"/>
    </source>
</evidence>
<evidence type="ECO:0008006" key="4">
    <source>
        <dbReference type="Google" id="ProtNLM"/>
    </source>
</evidence>
<proteinExistence type="predicted"/>
<organism evidence="1">
    <name type="scientific">Pseudomonas vlassakiae</name>
    <dbReference type="NCBI Taxonomy" id="485888"/>
    <lineage>
        <taxon>Bacteria</taxon>
        <taxon>Pseudomonadati</taxon>
        <taxon>Pseudomonadota</taxon>
        <taxon>Gammaproteobacteria</taxon>
        <taxon>Pseudomonadales</taxon>
        <taxon>Pseudomonadaceae</taxon>
        <taxon>Pseudomonas</taxon>
    </lineage>
</organism>
<protein>
    <recommendedName>
        <fullName evidence="4">Acyl carrier protein</fullName>
    </recommendedName>
</protein>
<reference evidence="1 3" key="1">
    <citation type="journal article" date="2020" name="Microorganisms">
        <title>Reliable Identification of Environmental Pseudomonas Isolates Using the rpoD Gene.</title>
        <authorList>
            <consortium name="The Broad Institute Genome Sequencing Platform"/>
            <person name="Girard L."/>
            <person name="Lood C."/>
            <person name="Rokni-Zadeh H."/>
            <person name="van Noort V."/>
            <person name="Lavigne R."/>
            <person name="De Mot R."/>
        </authorList>
    </citation>
    <scope>NUCLEOTIDE SEQUENCE</scope>
    <source>
        <strain evidence="1 3">RW4S2</strain>
    </source>
</reference>
<reference evidence="2" key="3">
    <citation type="submission" date="2021-06" db="EMBL/GenBank/DDBJ databases">
        <title>Updating the genus Pseudomonas: Description of 43 new species and partition of the Pseudomonas putida group.</title>
        <authorList>
            <person name="Girard L."/>
            <person name="Lood C."/>
            <person name="Vandamme P."/>
            <person name="Rokni-Zadeh H."/>
            <person name="Van Noort V."/>
            <person name="Hofte M."/>
            <person name="Lavigne R."/>
            <person name="De Mot R."/>
        </authorList>
    </citation>
    <scope>NUCLEOTIDE SEQUENCE</scope>
    <source>
        <strain evidence="2">RW4S2</strain>
    </source>
</reference>
<accession>A0A923GGY0</accession>
<evidence type="ECO:0000313" key="2">
    <source>
        <dbReference type="EMBL" id="MBV4540006.1"/>
    </source>
</evidence>
<name>A0A923GGY0_9PSED</name>